<accession>A0ABN1W440</accession>
<dbReference type="PANTHER" id="PTHR41771:SF1">
    <property type="entry name" value="MEMBRANE PROTEIN"/>
    <property type="match status" value="1"/>
</dbReference>
<protein>
    <recommendedName>
        <fullName evidence="6">YibE/F-like protein</fullName>
    </recommendedName>
</protein>
<dbReference type="InterPro" id="IPR012507">
    <property type="entry name" value="YibE_F"/>
</dbReference>
<feature type="transmembrane region" description="Helical" evidence="2">
    <location>
        <begin position="314"/>
        <end position="336"/>
    </location>
</feature>
<evidence type="ECO:0000256" key="2">
    <source>
        <dbReference type="SAM" id="Phobius"/>
    </source>
</evidence>
<dbReference type="RefSeq" id="WP_253866634.1">
    <property type="nucleotide sequence ID" value="NZ_BAAALN010000004.1"/>
</dbReference>
<feature type="region of interest" description="Disordered" evidence="1">
    <location>
        <begin position="388"/>
        <end position="441"/>
    </location>
</feature>
<dbReference type="PANTHER" id="PTHR41771">
    <property type="entry name" value="MEMBRANE PROTEIN-RELATED"/>
    <property type="match status" value="1"/>
</dbReference>
<keyword evidence="2" id="KW-1133">Transmembrane helix</keyword>
<evidence type="ECO:0000313" key="4">
    <source>
        <dbReference type="EMBL" id="GAA1230331.1"/>
    </source>
</evidence>
<keyword evidence="3" id="KW-0732">Signal</keyword>
<evidence type="ECO:0000313" key="5">
    <source>
        <dbReference type="Proteomes" id="UP001500653"/>
    </source>
</evidence>
<keyword evidence="2" id="KW-0472">Membrane</keyword>
<keyword evidence="2" id="KW-0812">Transmembrane</keyword>
<feature type="transmembrane region" description="Helical" evidence="2">
    <location>
        <begin position="185"/>
        <end position="202"/>
    </location>
</feature>
<dbReference type="Proteomes" id="UP001500653">
    <property type="component" value="Unassembled WGS sequence"/>
</dbReference>
<evidence type="ECO:0000256" key="1">
    <source>
        <dbReference type="SAM" id="MobiDB-lite"/>
    </source>
</evidence>
<feature type="transmembrane region" description="Helical" evidence="2">
    <location>
        <begin position="134"/>
        <end position="151"/>
    </location>
</feature>
<feature type="transmembrane region" description="Helical" evidence="2">
    <location>
        <begin position="214"/>
        <end position="235"/>
    </location>
</feature>
<feature type="signal peptide" evidence="3">
    <location>
        <begin position="1"/>
        <end position="18"/>
    </location>
</feature>
<dbReference type="Pfam" id="PF07907">
    <property type="entry name" value="YibE_F"/>
    <property type="match status" value="1"/>
</dbReference>
<proteinExistence type="predicted"/>
<evidence type="ECO:0008006" key="6">
    <source>
        <dbReference type="Google" id="ProtNLM"/>
    </source>
</evidence>
<feature type="chain" id="PRO_5047355595" description="YibE/F-like protein" evidence="3">
    <location>
        <begin position="19"/>
        <end position="441"/>
    </location>
</feature>
<comment type="caution">
    <text evidence="4">The sequence shown here is derived from an EMBL/GenBank/DDBJ whole genome shotgun (WGS) entry which is preliminary data.</text>
</comment>
<organism evidence="4 5">
    <name type="scientific">Prauserella halophila</name>
    <dbReference type="NCBI Taxonomy" id="185641"/>
    <lineage>
        <taxon>Bacteria</taxon>
        <taxon>Bacillati</taxon>
        <taxon>Actinomycetota</taxon>
        <taxon>Actinomycetes</taxon>
        <taxon>Pseudonocardiales</taxon>
        <taxon>Pseudonocardiaceae</taxon>
        <taxon>Prauserella</taxon>
    </lineage>
</organism>
<keyword evidence="5" id="KW-1185">Reference proteome</keyword>
<name>A0ABN1W440_9PSEU</name>
<feature type="transmembrane region" description="Helical" evidence="2">
    <location>
        <begin position="158"/>
        <end position="179"/>
    </location>
</feature>
<dbReference type="EMBL" id="BAAALN010000004">
    <property type="protein sequence ID" value="GAA1230331.1"/>
    <property type="molecule type" value="Genomic_DNA"/>
</dbReference>
<feature type="compositionally biased region" description="Low complexity" evidence="1">
    <location>
        <begin position="408"/>
        <end position="427"/>
    </location>
</feature>
<gene>
    <name evidence="4" type="ORF">GCM10009676_11400</name>
</gene>
<sequence length="441" mass="44350">MRLLLASLLAPFALAALAAVVLLYPWGQPEVTGHSVGDPVRGDVASSELGPCLSAGQVQVGDPGDPGDPGDGARCQTVEIVLTDGPAEGRTITQNLPAGEGNPRFAAGDAVVLSYTGADPQAGSSYQVRDFQRGLPLVLLAGLFALAVVVLGRWRGAAALGALAATAAIIGLFVLPSILHGADPLLVAIAGAGLIMFVALYTTHGFSARTSAAVLGTMVSLALIGLLATVFAGAARLTGLDEGTSTLIGSLGHGIDARGLLLAGIVIGALGVLDDVTVTQASAVWELHRANPRQSWRQLYGAALRIGRAHVGSAVNTLVMAYAGAALPALLLASLSDVGLGPVLTSQELAAEIVRTLAGSIGIIAAVPVTTLLAALIVVREHNATGGENTVREQNAAGKENTAREGNRAAPAGRPAAAGDESAAAERVNPATPRTGSRPPS</sequence>
<feature type="transmembrane region" description="Helical" evidence="2">
    <location>
        <begin position="255"/>
        <end position="273"/>
    </location>
</feature>
<feature type="transmembrane region" description="Helical" evidence="2">
    <location>
        <begin position="356"/>
        <end position="379"/>
    </location>
</feature>
<reference evidence="4 5" key="1">
    <citation type="journal article" date="2019" name="Int. J. Syst. Evol. Microbiol.">
        <title>The Global Catalogue of Microorganisms (GCM) 10K type strain sequencing project: providing services to taxonomists for standard genome sequencing and annotation.</title>
        <authorList>
            <consortium name="The Broad Institute Genomics Platform"/>
            <consortium name="The Broad Institute Genome Sequencing Center for Infectious Disease"/>
            <person name="Wu L."/>
            <person name="Ma J."/>
        </authorList>
    </citation>
    <scope>NUCLEOTIDE SEQUENCE [LARGE SCALE GENOMIC DNA]</scope>
    <source>
        <strain evidence="4 5">JCM 13023</strain>
    </source>
</reference>
<evidence type="ECO:0000256" key="3">
    <source>
        <dbReference type="SAM" id="SignalP"/>
    </source>
</evidence>